<evidence type="ECO:0000313" key="3">
    <source>
        <dbReference type="Proteomes" id="UP001434883"/>
    </source>
</evidence>
<protein>
    <submittedName>
        <fullName evidence="2">Uncharacterized protein</fullName>
    </submittedName>
</protein>
<accession>A0ABV0SHZ7</accession>
<organism evidence="2 3">
    <name type="scientific">Xenoophorus captivus</name>
    <dbReference type="NCBI Taxonomy" id="1517983"/>
    <lineage>
        <taxon>Eukaryota</taxon>
        <taxon>Metazoa</taxon>
        <taxon>Chordata</taxon>
        <taxon>Craniata</taxon>
        <taxon>Vertebrata</taxon>
        <taxon>Euteleostomi</taxon>
        <taxon>Actinopterygii</taxon>
        <taxon>Neopterygii</taxon>
        <taxon>Teleostei</taxon>
        <taxon>Neoteleostei</taxon>
        <taxon>Acanthomorphata</taxon>
        <taxon>Ovalentaria</taxon>
        <taxon>Atherinomorphae</taxon>
        <taxon>Cyprinodontiformes</taxon>
        <taxon>Goodeidae</taxon>
        <taxon>Xenoophorus</taxon>
    </lineage>
</organism>
<keyword evidence="3" id="KW-1185">Reference proteome</keyword>
<evidence type="ECO:0000313" key="2">
    <source>
        <dbReference type="EMBL" id="MEQ2219845.1"/>
    </source>
</evidence>
<feature type="compositionally biased region" description="Low complexity" evidence="1">
    <location>
        <begin position="157"/>
        <end position="169"/>
    </location>
</feature>
<evidence type="ECO:0000256" key="1">
    <source>
        <dbReference type="SAM" id="MobiDB-lite"/>
    </source>
</evidence>
<dbReference type="Proteomes" id="UP001434883">
    <property type="component" value="Unassembled WGS sequence"/>
</dbReference>
<reference evidence="2 3" key="1">
    <citation type="submission" date="2021-06" db="EMBL/GenBank/DDBJ databases">
        <authorList>
            <person name="Palmer J.M."/>
        </authorList>
    </citation>
    <scope>NUCLEOTIDE SEQUENCE [LARGE SCALE GENOMIC DNA]</scope>
    <source>
        <strain evidence="2 3">XC_2019</strain>
        <tissue evidence="2">Muscle</tissue>
    </source>
</reference>
<feature type="region of interest" description="Disordered" evidence="1">
    <location>
        <begin position="141"/>
        <end position="171"/>
    </location>
</feature>
<comment type="caution">
    <text evidence="2">The sequence shown here is derived from an EMBL/GenBank/DDBJ whole genome shotgun (WGS) entry which is preliminary data.</text>
</comment>
<gene>
    <name evidence="2" type="ORF">XENOCAPTIV_025566</name>
</gene>
<feature type="region of interest" description="Disordered" evidence="1">
    <location>
        <begin position="202"/>
        <end position="230"/>
    </location>
</feature>
<dbReference type="EMBL" id="JAHRIN010081821">
    <property type="protein sequence ID" value="MEQ2219845.1"/>
    <property type="molecule type" value="Genomic_DNA"/>
</dbReference>
<proteinExistence type="predicted"/>
<sequence>MDSKINEELSKHGKSKTDRENVGKWFWVKMKTSKQDKDLADKQCRDSRWLGRGKWKELRDKAEKDEKFWSQMGLLWQSSDHAMTDKSRQIKDSSTVEMPPSYELLTNQPTLSHTTAPTSPLTGLYPTLQVTGGHMSVCDLPPVSAQSPPAPSPPAPSSCSAPGSLCSHSTAESVLSSGGSFISQAPLTDPFADRVLRDKLQPASGPIKCSTPYISHSPSDMELVTPQGNG</sequence>
<name>A0ABV0SHZ7_9TELE</name>